<name>A0A6S6XT74_9PROT</name>
<gene>
    <name evidence="5" type="ORF">DENOEST_2038</name>
</gene>
<dbReference type="InterPro" id="IPR051687">
    <property type="entry name" value="Peroxisomal_Beta-Oxidation"/>
</dbReference>
<dbReference type="EMBL" id="LR778301">
    <property type="protein sequence ID" value="CAB1369203.1"/>
    <property type="molecule type" value="Genomic_DNA"/>
</dbReference>
<feature type="domain" description="Ketoreductase" evidence="4">
    <location>
        <begin position="13"/>
        <end position="185"/>
    </location>
</feature>
<evidence type="ECO:0000313" key="6">
    <source>
        <dbReference type="Proteomes" id="UP000515733"/>
    </source>
</evidence>
<dbReference type="PROSITE" id="PS00061">
    <property type="entry name" value="ADH_SHORT"/>
    <property type="match status" value="1"/>
</dbReference>
<dbReference type="GO" id="GO:0016491">
    <property type="term" value="F:oxidoreductase activity"/>
    <property type="evidence" value="ECO:0007669"/>
    <property type="project" value="UniProtKB-KW"/>
</dbReference>
<dbReference type="PANTHER" id="PTHR45024">
    <property type="entry name" value="DEHYDROGENASES, SHORT CHAIN"/>
    <property type="match status" value="1"/>
</dbReference>
<organism evidence="5 6">
    <name type="scientific">Denitratisoma oestradiolicum</name>
    <dbReference type="NCBI Taxonomy" id="311182"/>
    <lineage>
        <taxon>Bacteria</taxon>
        <taxon>Pseudomonadati</taxon>
        <taxon>Pseudomonadota</taxon>
        <taxon>Betaproteobacteria</taxon>
        <taxon>Nitrosomonadales</taxon>
        <taxon>Sterolibacteriaceae</taxon>
        <taxon>Denitratisoma</taxon>
    </lineage>
</organism>
<dbReference type="PANTHER" id="PTHR45024:SF2">
    <property type="entry name" value="SCP2 DOMAIN-CONTAINING PROTEIN"/>
    <property type="match status" value="1"/>
</dbReference>
<dbReference type="InterPro" id="IPR057326">
    <property type="entry name" value="KR_dom"/>
</dbReference>
<comment type="similarity">
    <text evidence="1 3">Belongs to the short-chain dehydrogenases/reductases (SDR) family.</text>
</comment>
<keyword evidence="6" id="KW-1185">Reference proteome</keyword>
<dbReference type="PRINTS" id="PR00081">
    <property type="entry name" value="GDHRDH"/>
</dbReference>
<dbReference type="EC" id="1.1.1.-" evidence="5"/>
<keyword evidence="2 5" id="KW-0560">Oxidoreductase</keyword>
<sequence>MPTASNSLRFDGQVIAITGAGNGLGRSHALLLASRGARVVVNDPARDGAGNSAAERVAAEICAAGGEACANLDSVLEGERIVEAALDTFGRIDGVINNAGFIRDRAFHKLSDAEWQAVVDVHLQGAYRVTHAAWPHLRQQNYGRVLFTVSAAGIYGNFGQANYGSAKLALYGLTRTLAVEGARHNIHVNALAPIAASQMMGSRMPEDWQARMTPAAVSPVVAYLCHEDCQETGSLFEAGGGWWAKLRWERSAGAMIGAGEKLTPEAVVRQWPAATSFDAACHPGSVEEGGMMMFRRLGLLS</sequence>
<protein>
    <submittedName>
        <fullName evidence="5">Putative enzyme</fullName>
        <ecNumber evidence="5">1.1.1.-</ecNumber>
    </submittedName>
</protein>
<dbReference type="InterPro" id="IPR036291">
    <property type="entry name" value="NAD(P)-bd_dom_sf"/>
</dbReference>
<evidence type="ECO:0000256" key="2">
    <source>
        <dbReference type="ARBA" id="ARBA00023002"/>
    </source>
</evidence>
<evidence type="ECO:0000256" key="3">
    <source>
        <dbReference type="RuleBase" id="RU000363"/>
    </source>
</evidence>
<dbReference type="SMART" id="SM00822">
    <property type="entry name" value="PKS_KR"/>
    <property type="match status" value="1"/>
</dbReference>
<dbReference type="InterPro" id="IPR020904">
    <property type="entry name" value="Sc_DH/Rdtase_CS"/>
</dbReference>
<dbReference type="PRINTS" id="PR00080">
    <property type="entry name" value="SDRFAMILY"/>
</dbReference>
<dbReference type="OrthoDB" id="9806974at2"/>
<evidence type="ECO:0000259" key="4">
    <source>
        <dbReference type="SMART" id="SM00822"/>
    </source>
</evidence>
<dbReference type="Gene3D" id="1.10.287.4290">
    <property type="match status" value="1"/>
</dbReference>
<dbReference type="SUPFAM" id="SSF51735">
    <property type="entry name" value="NAD(P)-binding Rossmann-fold domains"/>
    <property type="match status" value="1"/>
</dbReference>
<reference evidence="5 6" key="1">
    <citation type="submission" date="2020-03" db="EMBL/GenBank/DDBJ databases">
        <authorList>
            <consortium name="Genoscope - CEA"/>
            <person name="William W."/>
        </authorList>
    </citation>
    <scope>NUCLEOTIDE SEQUENCE [LARGE SCALE GENOMIC DNA]</scope>
    <source>
        <strain evidence="6">DSM 16959</strain>
    </source>
</reference>
<dbReference type="Pfam" id="PF00106">
    <property type="entry name" value="adh_short"/>
    <property type="match status" value="1"/>
</dbReference>
<accession>A0A6S6XT74</accession>
<dbReference type="AlphaFoldDB" id="A0A6S6XT74"/>
<proteinExistence type="inferred from homology"/>
<evidence type="ECO:0000313" key="5">
    <source>
        <dbReference type="EMBL" id="CAB1369203.1"/>
    </source>
</evidence>
<dbReference type="InterPro" id="IPR002347">
    <property type="entry name" value="SDR_fam"/>
</dbReference>
<dbReference type="Proteomes" id="UP000515733">
    <property type="component" value="Chromosome"/>
</dbReference>
<dbReference type="CDD" id="cd05353">
    <property type="entry name" value="hydroxyacyl-CoA-like_DH_SDR_c-like"/>
    <property type="match status" value="1"/>
</dbReference>
<dbReference type="Gene3D" id="3.40.50.720">
    <property type="entry name" value="NAD(P)-binding Rossmann-like Domain"/>
    <property type="match status" value="1"/>
</dbReference>
<evidence type="ECO:0000256" key="1">
    <source>
        <dbReference type="ARBA" id="ARBA00006484"/>
    </source>
</evidence>
<dbReference type="KEGG" id="doe:DENOEST_2038"/>